<dbReference type="GO" id="GO:0003677">
    <property type="term" value="F:DNA binding"/>
    <property type="evidence" value="ECO:0007669"/>
    <property type="project" value="UniProtKB-UniRule"/>
</dbReference>
<evidence type="ECO:0000259" key="7">
    <source>
        <dbReference type="PROSITE" id="PS51755"/>
    </source>
</evidence>
<feature type="region of interest" description="Disordered" evidence="6">
    <location>
        <begin position="809"/>
        <end position="838"/>
    </location>
</feature>
<dbReference type="SMART" id="SM01043">
    <property type="entry name" value="BTAD"/>
    <property type="match status" value="1"/>
</dbReference>
<name>A0A495W0J9_9PSEU</name>
<dbReference type="Pfam" id="PF13191">
    <property type="entry name" value="AAA_16"/>
    <property type="match status" value="1"/>
</dbReference>
<keyword evidence="2" id="KW-0805">Transcription regulation</keyword>
<feature type="domain" description="OmpR/PhoB-type" evidence="7">
    <location>
        <begin position="1"/>
        <end position="97"/>
    </location>
</feature>
<evidence type="ECO:0000313" key="8">
    <source>
        <dbReference type="EMBL" id="RKT54537.1"/>
    </source>
</evidence>
<accession>A0A495W0J9</accession>
<dbReference type="SUPFAM" id="SSF55073">
    <property type="entry name" value="Nucleotide cyclase"/>
    <property type="match status" value="1"/>
</dbReference>
<evidence type="ECO:0000256" key="2">
    <source>
        <dbReference type="ARBA" id="ARBA00023015"/>
    </source>
</evidence>
<dbReference type="EMBL" id="RBXO01000001">
    <property type="protein sequence ID" value="RKT54537.1"/>
    <property type="molecule type" value="Genomic_DNA"/>
</dbReference>
<dbReference type="SUPFAM" id="SSF52540">
    <property type="entry name" value="P-loop containing nucleoside triphosphate hydrolases"/>
    <property type="match status" value="1"/>
</dbReference>
<dbReference type="SUPFAM" id="SSF48452">
    <property type="entry name" value="TPR-like"/>
    <property type="match status" value="1"/>
</dbReference>
<dbReference type="InterPro" id="IPR027417">
    <property type="entry name" value="P-loop_NTPase"/>
</dbReference>
<dbReference type="InterPro" id="IPR051677">
    <property type="entry name" value="AfsR-DnrI-RedD_regulator"/>
</dbReference>
<evidence type="ECO:0000256" key="1">
    <source>
        <dbReference type="ARBA" id="ARBA00005820"/>
    </source>
</evidence>
<dbReference type="InterPro" id="IPR036388">
    <property type="entry name" value="WH-like_DNA-bd_sf"/>
</dbReference>
<keyword evidence="9" id="KW-1185">Reference proteome</keyword>
<organism evidence="8 9">
    <name type="scientific">Saccharothrix australiensis</name>
    <dbReference type="NCBI Taxonomy" id="2072"/>
    <lineage>
        <taxon>Bacteria</taxon>
        <taxon>Bacillati</taxon>
        <taxon>Actinomycetota</taxon>
        <taxon>Actinomycetes</taxon>
        <taxon>Pseudonocardiales</taxon>
        <taxon>Pseudonocardiaceae</taxon>
        <taxon>Saccharothrix</taxon>
    </lineage>
</organism>
<dbReference type="Gene3D" id="1.10.10.10">
    <property type="entry name" value="Winged helix-like DNA-binding domain superfamily/Winged helix DNA-binding domain"/>
    <property type="match status" value="1"/>
</dbReference>
<dbReference type="Pfam" id="PF03704">
    <property type="entry name" value="BTAD"/>
    <property type="match status" value="1"/>
</dbReference>
<dbReference type="Gene3D" id="3.30.70.1230">
    <property type="entry name" value="Nucleotide cyclase"/>
    <property type="match status" value="1"/>
</dbReference>
<dbReference type="GO" id="GO:0000160">
    <property type="term" value="P:phosphorelay signal transduction system"/>
    <property type="evidence" value="ECO:0007669"/>
    <property type="project" value="InterPro"/>
</dbReference>
<protein>
    <submittedName>
        <fullName evidence="8">DNA-binding SARP family transcriptional activator</fullName>
    </submittedName>
</protein>
<dbReference type="SUPFAM" id="SSF46894">
    <property type="entry name" value="C-terminal effector domain of the bipartite response regulators"/>
    <property type="match status" value="1"/>
</dbReference>
<evidence type="ECO:0000256" key="3">
    <source>
        <dbReference type="ARBA" id="ARBA00023125"/>
    </source>
</evidence>
<dbReference type="Gene3D" id="1.25.40.10">
    <property type="entry name" value="Tetratricopeptide repeat domain"/>
    <property type="match status" value="1"/>
</dbReference>
<feature type="DNA-binding region" description="OmpR/PhoB-type" evidence="5">
    <location>
        <begin position="1"/>
        <end position="97"/>
    </location>
</feature>
<evidence type="ECO:0000256" key="4">
    <source>
        <dbReference type="ARBA" id="ARBA00023163"/>
    </source>
</evidence>
<keyword evidence="3 5" id="KW-0238">DNA-binding</keyword>
<dbReference type="InterPro" id="IPR041664">
    <property type="entry name" value="AAA_16"/>
</dbReference>
<evidence type="ECO:0000313" key="9">
    <source>
        <dbReference type="Proteomes" id="UP000282084"/>
    </source>
</evidence>
<dbReference type="InterPro" id="IPR005158">
    <property type="entry name" value="BTAD"/>
</dbReference>
<dbReference type="PANTHER" id="PTHR35807:SF1">
    <property type="entry name" value="TRANSCRIPTIONAL REGULATOR REDD"/>
    <property type="match status" value="1"/>
</dbReference>
<dbReference type="PANTHER" id="PTHR35807">
    <property type="entry name" value="TRANSCRIPTIONAL REGULATOR REDD-RELATED"/>
    <property type="match status" value="1"/>
</dbReference>
<feature type="compositionally biased region" description="Basic and acidic residues" evidence="6">
    <location>
        <begin position="827"/>
        <end position="838"/>
    </location>
</feature>
<dbReference type="InterPro" id="IPR001867">
    <property type="entry name" value="OmpR/PhoB-type_DNA-bd"/>
</dbReference>
<gene>
    <name evidence="8" type="ORF">C8E97_3181</name>
</gene>
<dbReference type="PROSITE" id="PS51755">
    <property type="entry name" value="OMPR_PHOB"/>
    <property type="match status" value="1"/>
</dbReference>
<evidence type="ECO:0000256" key="5">
    <source>
        <dbReference type="PROSITE-ProRule" id="PRU01091"/>
    </source>
</evidence>
<sequence>MRFRVLGPLELTDGSVQVGVHGTKQRAALAYLLFNANRVVSTSELLDILWPTGETPNSARKILHNAIWGLRGVLNPEVLADDRVSLLTRPPGYVLELEPSLVDLHRFHRLAAEGRAQLAAGRPDRAGETLGAALGLWRGAVLADLVEAGFGWPELAAVESARVDALEDYFDAELARGRHHAVLHDIETTVEQESLRERLCGQLMLALYRCGRQTDALEAYNRMRARLVDDLGLEPGVALQELQRAILRHDDSLRLGPREPVVAGRVPAAVGALALNPAPVVPFVGDRRPQPGPVWTPHRAVHALPPAALPPAAEAVVPESVVLESAAFESAAFESTGFETAGLETAGFESAVPVPRSAERGHPAPRREELSVLMAQVSATGDGEQDPVRLNRALAAFRTAFQQAVDLLGGRTDTAPGAPIAWFHGRAELAAAERAVSAALAVLAPAHDAISVRAAVATGEAVVFRLPGAAEDRLVITGPVVDTCQALLARTAAGSARACDTTRALTGHSADYGPRTPGGGGSRIRSAHWHSVAHPSIPIVDRDWELDVLTGLIDRSWHRGVPQLVTVLGGPGVGKSRLVLEFERRAIAKWDTTEFLVAGPGSASSPFGPLPDLLLALCGGDQAAPRAEALRGLVAAHVADPAEAERVAAALADVVAPEPNPRDAAPGQASVAAALAAGATLLRAVAADRPLVVFVDDAHELDDRALDFLTGLVAEPGHPALALVLAARPELLQRRPDWGAGLPHAATITLTPLSESAIDRLSDMVVAGMRRRRIAMPPCRIRDSLTDQEHLARRRAAMRVLMLVDGLPSPAGHAPADQPPTAVPPRRRCDDDTEVRVA</sequence>
<dbReference type="CDD" id="cd15831">
    <property type="entry name" value="BTAD"/>
    <property type="match status" value="1"/>
</dbReference>
<dbReference type="InterPro" id="IPR011990">
    <property type="entry name" value="TPR-like_helical_dom_sf"/>
</dbReference>
<reference evidence="8 9" key="1">
    <citation type="submission" date="2018-10" db="EMBL/GenBank/DDBJ databases">
        <title>Sequencing the genomes of 1000 actinobacteria strains.</title>
        <authorList>
            <person name="Klenk H.-P."/>
        </authorList>
    </citation>
    <scope>NUCLEOTIDE SEQUENCE [LARGE SCALE GENOMIC DNA]</scope>
    <source>
        <strain evidence="8 9">DSM 43800</strain>
    </source>
</reference>
<dbReference type="InterPro" id="IPR029787">
    <property type="entry name" value="Nucleotide_cyclase"/>
</dbReference>
<dbReference type="InterPro" id="IPR016032">
    <property type="entry name" value="Sig_transdc_resp-reg_C-effctor"/>
</dbReference>
<keyword evidence="4" id="KW-0804">Transcription</keyword>
<comment type="similarity">
    <text evidence="1">Belongs to the AfsR/DnrI/RedD regulatory family.</text>
</comment>
<dbReference type="SMART" id="SM00862">
    <property type="entry name" value="Trans_reg_C"/>
    <property type="match status" value="1"/>
</dbReference>
<comment type="caution">
    <text evidence="8">The sequence shown here is derived from an EMBL/GenBank/DDBJ whole genome shotgun (WGS) entry which is preliminary data.</text>
</comment>
<dbReference type="GO" id="GO:0006355">
    <property type="term" value="P:regulation of DNA-templated transcription"/>
    <property type="evidence" value="ECO:0007669"/>
    <property type="project" value="InterPro"/>
</dbReference>
<dbReference type="AlphaFoldDB" id="A0A495W0J9"/>
<proteinExistence type="inferred from homology"/>
<evidence type="ECO:0000256" key="6">
    <source>
        <dbReference type="SAM" id="MobiDB-lite"/>
    </source>
</evidence>
<dbReference type="RefSeq" id="WP_170211872.1">
    <property type="nucleotide sequence ID" value="NZ_RBXO01000001.1"/>
</dbReference>
<dbReference type="Proteomes" id="UP000282084">
    <property type="component" value="Unassembled WGS sequence"/>
</dbReference>